<keyword evidence="9 12" id="KW-1133">Transmembrane helix</keyword>
<dbReference type="SUPFAM" id="SSF81342">
    <property type="entry name" value="Transmembrane di-heme cytochromes"/>
    <property type="match status" value="1"/>
</dbReference>
<protein>
    <submittedName>
        <fullName evidence="14">Cytochrome B</fullName>
    </submittedName>
</protein>
<keyword evidence="7" id="KW-0479">Metal-binding</keyword>
<evidence type="ECO:0000256" key="2">
    <source>
        <dbReference type="ARBA" id="ARBA00008622"/>
    </source>
</evidence>
<keyword evidence="11 12" id="KW-0472">Membrane</keyword>
<evidence type="ECO:0000256" key="9">
    <source>
        <dbReference type="ARBA" id="ARBA00022989"/>
    </source>
</evidence>
<dbReference type="RefSeq" id="WP_172300842.1">
    <property type="nucleotide sequence ID" value="NZ_CP053716.1"/>
</dbReference>
<feature type="transmembrane region" description="Helical" evidence="12">
    <location>
        <begin position="170"/>
        <end position="191"/>
    </location>
</feature>
<organism evidence="14 15">
    <name type="scientific">Berryella wangjianweii</name>
    <dbReference type="NCBI Taxonomy" id="2734634"/>
    <lineage>
        <taxon>Bacteria</taxon>
        <taxon>Bacillati</taxon>
        <taxon>Actinomycetota</taxon>
        <taxon>Coriobacteriia</taxon>
        <taxon>Eggerthellales</taxon>
        <taxon>Eggerthellaceae</taxon>
        <taxon>Berryella</taxon>
    </lineage>
</organism>
<evidence type="ECO:0000313" key="15">
    <source>
        <dbReference type="Proteomes" id="UP000503297"/>
    </source>
</evidence>
<dbReference type="InterPro" id="IPR000516">
    <property type="entry name" value="Ni-dep_Hydgase_cyt-B"/>
</dbReference>
<evidence type="ECO:0000256" key="7">
    <source>
        <dbReference type="ARBA" id="ARBA00022723"/>
    </source>
</evidence>
<comment type="similarity">
    <text evidence="2">Belongs to the HupC/HyaC/HydC family.</text>
</comment>
<evidence type="ECO:0000256" key="5">
    <source>
        <dbReference type="ARBA" id="ARBA00022617"/>
    </source>
</evidence>
<accession>A0A6M8IWY6</accession>
<dbReference type="KEGG" id="bwa:HLV38_03360"/>
<dbReference type="Pfam" id="PF01292">
    <property type="entry name" value="Ni_hydr_CYTB"/>
    <property type="match status" value="1"/>
</dbReference>
<reference evidence="15" key="1">
    <citation type="submission" date="2020-05" db="EMBL/GenBank/DDBJ databases">
        <title>Novel species in genus Nocardioides.</title>
        <authorList>
            <person name="Zhang G."/>
        </authorList>
    </citation>
    <scope>NUCLEOTIDE SEQUENCE [LARGE SCALE GENOMIC DNA]</scope>
    <source>
        <strain evidence="15">zg-1050</strain>
    </source>
</reference>
<dbReference type="InterPro" id="IPR016174">
    <property type="entry name" value="Di-haem_cyt_TM"/>
</dbReference>
<comment type="subcellular location">
    <subcellularLocation>
        <location evidence="1">Cell membrane</location>
        <topology evidence="1">Multi-pass membrane protein</topology>
    </subcellularLocation>
</comment>
<dbReference type="Gene3D" id="1.20.950.20">
    <property type="entry name" value="Transmembrane di-heme cytochromes, Chain C"/>
    <property type="match status" value="1"/>
</dbReference>
<evidence type="ECO:0000256" key="12">
    <source>
        <dbReference type="SAM" id="Phobius"/>
    </source>
</evidence>
<evidence type="ECO:0000256" key="1">
    <source>
        <dbReference type="ARBA" id="ARBA00004651"/>
    </source>
</evidence>
<dbReference type="GO" id="GO:0009055">
    <property type="term" value="F:electron transfer activity"/>
    <property type="evidence" value="ECO:0007669"/>
    <property type="project" value="InterPro"/>
</dbReference>
<evidence type="ECO:0000256" key="6">
    <source>
        <dbReference type="ARBA" id="ARBA00022692"/>
    </source>
</evidence>
<feature type="transmembrane region" description="Helical" evidence="12">
    <location>
        <begin position="20"/>
        <end position="40"/>
    </location>
</feature>
<sequence length="238" mass="26866">MAHLAHYREAHPIQFVVTHWINLVAMVLLIVTGFLVHYPVPGTMGIARGLHLFFGFVLFANCLARVIMAFFVKSAPTGGTRKQVTDIKTWLPQKDNRHQALAWIKYYLFLKRDHPLSAKLGVPQKISYLMIPVLIALMFYSGLCLWGTTAQIPLFAVGTDLVGGPMAMRIIHFFGMFVFIMFMFIHVYLANVEGFAPSNLMFFHKEHGGLVYDPDRHAIVGEDDLGHGHDDDQEPARA</sequence>
<feature type="transmembrane region" description="Helical" evidence="12">
    <location>
        <begin position="126"/>
        <end position="150"/>
    </location>
</feature>
<keyword evidence="15" id="KW-1185">Reference proteome</keyword>
<dbReference type="GO" id="GO:0005886">
    <property type="term" value="C:plasma membrane"/>
    <property type="evidence" value="ECO:0007669"/>
    <property type="project" value="UniProtKB-SubCell"/>
</dbReference>
<evidence type="ECO:0000256" key="11">
    <source>
        <dbReference type="ARBA" id="ARBA00023136"/>
    </source>
</evidence>
<dbReference type="InterPro" id="IPR051542">
    <property type="entry name" value="Hydrogenase_cytochrome"/>
</dbReference>
<gene>
    <name evidence="14" type="ORF">HLV38_03360</name>
</gene>
<dbReference type="PANTHER" id="PTHR30485:SF0">
    <property type="entry name" value="NI_FE-HYDROGENASE 1 B-TYPE CYTOCHROME SUBUNIT-RELATED"/>
    <property type="match status" value="1"/>
</dbReference>
<keyword evidence="8" id="KW-0249">Electron transport</keyword>
<evidence type="ECO:0000256" key="8">
    <source>
        <dbReference type="ARBA" id="ARBA00022982"/>
    </source>
</evidence>
<keyword evidence="10" id="KW-0408">Iron</keyword>
<keyword evidence="4" id="KW-1003">Cell membrane</keyword>
<dbReference type="Proteomes" id="UP000503297">
    <property type="component" value="Chromosome"/>
</dbReference>
<keyword evidence="6 12" id="KW-0812">Transmembrane</keyword>
<dbReference type="EMBL" id="CP053716">
    <property type="protein sequence ID" value="QKF07265.1"/>
    <property type="molecule type" value="Genomic_DNA"/>
</dbReference>
<evidence type="ECO:0000259" key="13">
    <source>
        <dbReference type="Pfam" id="PF01292"/>
    </source>
</evidence>
<proteinExistence type="inferred from homology"/>
<evidence type="ECO:0000256" key="4">
    <source>
        <dbReference type="ARBA" id="ARBA00022475"/>
    </source>
</evidence>
<name>A0A6M8IWY6_9ACTN</name>
<dbReference type="GO" id="GO:0005506">
    <property type="term" value="F:iron ion binding"/>
    <property type="evidence" value="ECO:0007669"/>
    <property type="project" value="InterPro"/>
</dbReference>
<evidence type="ECO:0000256" key="3">
    <source>
        <dbReference type="ARBA" id="ARBA00022448"/>
    </source>
</evidence>
<evidence type="ECO:0000313" key="14">
    <source>
        <dbReference type="EMBL" id="QKF07265.1"/>
    </source>
</evidence>
<dbReference type="GO" id="GO:0022904">
    <property type="term" value="P:respiratory electron transport chain"/>
    <property type="evidence" value="ECO:0007669"/>
    <property type="project" value="InterPro"/>
</dbReference>
<dbReference type="GO" id="GO:0020037">
    <property type="term" value="F:heme binding"/>
    <property type="evidence" value="ECO:0007669"/>
    <property type="project" value="TreeGrafter"/>
</dbReference>
<keyword evidence="5" id="KW-0349">Heme</keyword>
<feature type="domain" description="Cytochrome b561 bacterial/Ni-hydrogenase" evidence="13">
    <location>
        <begin position="11"/>
        <end position="195"/>
    </location>
</feature>
<dbReference type="InterPro" id="IPR011577">
    <property type="entry name" value="Cyt_b561_bac/Ni-Hgenase"/>
</dbReference>
<dbReference type="AlphaFoldDB" id="A0A6M8IWY6"/>
<dbReference type="PRINTS" id="PR00161">
    <property type="entry name" value="NIHGNASECYTB"/>
</dbReference>
<dbReference type="PANTHER" id="PTHR30485">
    <property type="entry name" value="NI/FE-HYDROGENASE 1 B-TYPE CYTOCHROME SUBUNIT"/>
    <property type="match status" value="1"/>
</dbReference>
<feature type="transmembrane region" description="Helical" evidence="12">
    <location>
        <begin position="52"/>
        <end position="72"/>
    </location>
</feature>
<evidence type="ECO:0000256" key="10">
    <source>
        <dbReference type="ARBA" id="ARBA00023004"/>
    </source>
</evidence>
<keyword evidence="3" id="KW-0813">Transport</keyword>